<sequence length="93" mass="10759">MEEDFYFSKKQFIRGLLMPKSIGGLMMKRCDVSLAKINNVWEKYTESVPRGRKPLSKHDDLVLIGCGKDVEIEREQLSQQQIETLIIGMKNNL</sequence>
<name>A0A6H1P4K5_PRIMG</name>
<proteinExistence type="predicted"/>
<reference evidence="1 2" key="1">
    <citation type="submission" date="2020-04" db="EMBL/GenBank/DDBJ databases">
        <title>Genome-Wide Identification of 5-Methylcytosine Sites in Bacterial Genomes By High-Throughput Sequencing of MspJI Restriction Fragments.</title>
        <authorList>
            <person name="Wu V."/>
        </authorList>
    </citation>
    <scope>NUCLEOTIDE SEQUENCE [LARGE SCALE GENOMIC DNA]</scope>
    <source>
        <strain evidence="1 2">S2</strain>
    </source>
</reference>
<dbReference type="AlphaFoldDB" id="A0A6H1P4K5"/>
<accession>A0A6H1P4K5</accession>
<gene>
    <name evidence="1" type="ORF">HFZ78_16970</name>
</gene>
<protein>
    <submittedName>
        <fullName evidence="1">Uncharacterized protein</fullName>
    </submittedName>
</protein>
<evidence type="ECO:0000313" key="1">
    <source>
        <dbReference type="EMBL" id="QIZ08211.1"/>
    </source>
</evidence>
<reference evidence="1 2" key="2">
    <citation type="submission" date="2020-04" db="EMBL/GenBank/DDBJ databases">
        <authorList>
            <person name="Fomenkov A."/>
            <person name="Anton B.P."/>
            <person name="Roberts R.J."/>
        </authorList>
    </citation>
    <scope>NUCLEOTIDE SEQUENCE [LARGE SCALE GENOMIC DNA]</scope>
    <source>
        <strain evidence="1 2">S2</strain>
    </source>
</reference>
<dbReference type="EMBL" id="CP051128">
    <property type="protein sequence ID" value="QIZ08211.1"/>
    <property type="molecule type" value="Genomic_DNA"/>
</dbReference>
<evidence type="ECO:0000313" key="2">
    <source>
        <dbReference type="Proteomes" id="UP000501868"/>
    </source>
</evidence>
<dbReference type="Proteomes" id="UP000501868">
    <property type="component" value="Chromosome"/>
</dbReference>
<organism evidence="1 2">
    <name type="scientific">Priestia megaterium</name>
    <name type="common">Bacillus megaterium</name>
    <dbReference type="NCBI Taxonomy" id="1404"/>
    <lineage>
        <taxon>Bacteria</taxon>
        <taxon>Bacillati</taxon>
        <taxon>Bacillota</taxon>
        <taxon>Bacilli</taxon>
        <taxon>Bacillales</taxon>
        <taxon>Bacillaceae</taxon>
        <taxon>Priestia</taxon>
    </lineage>
</organism>